<dbReference type="Gene3D" id="3.30.1330.50">
    <property type="entry name" value="2-C-methyl-D-erythritol 2,4-cyclodiphosphate synthase"/>
    <property type="match status" value="1"/>
</dbReference>
<sequence>MMRIGHGYDVHRLVEGRKLILGGVEVPYVKGLLGHSDADVLLHAISDAILGAIGEGDIGKHFPDTDPAYKGADSRKLLRHVMDLAERKGYRIGNVDATIVAQRPKLAPFIQQMRQNIAETLGTEEDRVNVKATTTEELGFAGRGEGIAAYSVALLAKK</sequence>
<evidence type="ECO:0000256" key="7">
    <source>
        <dbReference type="ARBA" id="ARBA00023239"/>
    </source>
</evidence>
<evidence type="ECO:0000256" key="8">
    <source>
        <dbReference type="HAMAP-Rule" id="MF_00107"/>
    </source>
</evidence>
<evidence type="ECO:0000256" key="6">
    <source>
        <dbReference type="ARBA" id="ARBA00023229"/>
    </source>
</evidence>
<dbReference type="HAMAP" id="MF_00107">
    <property type="entry name" value="IspF"/>
    <property type="match status" value="1"/>
</dbReference>
<name>A0A6V8MZZ4_9BACT</name>
<evidence type="ECO:0000256" key="4">
    <source>
        <dbReference type="ARBA" id="ARBA00012579"/>
    </source>
</evidence>
<evidence type="ECO:0000313" key="11">
    <source>
        <dbReference type="EMBL" id="GFO65742.1"/>
    </source>
</evidence>
<feature type="binding site" evidence="8">
    <location>
        <begin position="133"/>
        <end position="136"/>
    </location>
    <ligand>
        <name>4-CDP-2-C-methyl-D-erythritol 2-phosphate</name>
        <dbReference type="ChEBI" id="CHEBI:57919"/>
    </ligand>
</feature>
<dbReference type="CDD" id="cd00554">
    <property type="entry name" value="MECDP_synthase"/>
    <property type="match status" value="1"/>
</dbReference>
<gene>
    <name evidence="8 11" type="primary">ispF</name>
    <name evidence="11" type="ORF">GMPD_36610</name>
</gene>
<accession>A0A6V8MZZ4</accession>
<feature type="binding site" evidence="8">
    <location>
        <position position="9"/>
    </location>
    <ligand>
        <name>a divalent metal cation</name>
        <dbReference type="ChEBI" id="CHEBI:60240"/>
    </ligand>
</feature>
<feature type="binding site" evidence="8">
    <location>
        <begin position="35"/>
        <end position="36"/>
    </location>
    <ligand>
        <name>4-CDP-2-C-methyl-D-erythritol 2-phosphate</name>
        <dbReference type="ChEBI" id="CHEBI:57919"/>
    </ligand>
</feature>
<evidence type="ECO:0000256" key="9">
    <source>
        <dbReference type="RuleBase" id="RU004395"/>
    </source>
</evidence>
<evidence type="ECO:0000313" key="12">
    <source>
        <dbReference type="Proteomes" id="UP000568888"/>
    </source>
</evidence>
<evidence type="ECO:0000256" key="5">
    <source>
        <dbReference type="ARBA" id="ARBA00022723"/>
    </source>
</evidence>
<dbReference type="GO" id="GO:0046872">
    <property type="term" value="F:metal ion binding"/>
    <property type="evidence" value="ECO:0007669"/>
    <property type="project" value="UniProtKB-KW"/>
</dbReference>
<comment type="function">
    <text evidence="8">Involved in the biosynthesis of isopentenyl diphosphate (IPP) and dimethylallyl diphosphate (DMAPP), two major building blocks of isoprenoid compounds. Catalyzes the conversion of 4-diphosphocytidyl-2-C-methyl-D-erythritol 2-phosphate (CDP-ME2P) to 2-C-methyl-D-erythritol 2,4-cyclodiphosphate (ME-CPP) with a corresponding release of cytidine 5-monophosphate (CMP).</text>
</comment>
<keyword evidence="7 8" id="KW-0456">Lyase</keyword>
<feature type="binding site" evidence="8">
    <location>
        <begin position="62"/>
        <end position="66"/>
    </location>
    <ligand>
        <name>4-CDP-2-C-methyl-D-erythritol 2-phosphate</name>
        <dbReference type="ChEBI" id="CHEBI:57919"/>
    </ligand>
</feature>
<dbReference type="PANTHER" id="PTHR43181:SF1">
    <property type="entry name" value="2-C-METHYL-D-ERYTHRITOL 2,4-CYCLODIPHOSPHATE SYNTHASE, CHLOROPLASTIC"/>
    <property type="match status" value="1"/>
</dbReference>
<dbReference type="InterPro" id="IPR003526">
    <property type="entry name" value="MECDP_synthase"/>
</dbReference>
<dbReference type="EC" id="4.6.1.12" evidence="4 8"/>
<dbReference type="SUPFAM" id="SSF69765">
    <property type="entry name" value="IpsF-like"/>
    <property type="match status" value="1"/>
</dbReference>
<dbReference type="GO" id="GO:0008685">
    <property type="term" value="F:2-C-methyl-D-erythritol 2,4-cyclodiphosphate synthase activity"/>
    <property type="evidence" value="ECO:0007669"/>
    <property type="project" value="UniProtKB-UniRule"/>
</dbReference>
<evidence type="ECO:0000256" key="3">
    <source>
        <dbReference type="ARBA" id="ARBA00008480"/>
    </source>
</evidence>
<comment type="cofactor">
    <cofactor evidence="8">
        <name>a divalent metal cation</name>
        <dbReference type="ChEBI" id="CHEBI:60240"/>
    </cofactor>
    <text evidence="8">Binds 1 divalent metal cation per subunit.</text>
</comment>
<comment type="caution">
    <text evidence="11">The sequence shown here is derived from an EMBL/GenBank/DDBJ whole genome shotgun (WGS) entry which is preliminary data.</text>
</comment>
<organism evidence="11 12">
    <name type="scientific">Geomonas paludis</name>
    <dbReference type="NCBI Taxonomy" id="2740185"/>
    <lineage>
        <taxon>Bacteria</taxon>
        <taxon>Pseudomonadati</taxon>
        <taxon>Thermodesulfobacteriota</taxon>
        <taxon>Desulfuromonadia</taxon>
        <taxon>Geobacterales</taxon>
        <taxon>Geobacteraceae</taxon>
        <taxon>Geomonas</taxon>
    </lineage>
</organism>
<feature type="binding site" evidence="8">
    <location>
        <position position="43"/>
    </location>
    <ligand>
        <name>a divalent metal cation</name>
        <dbReference type="ChEBI" id="CHEBI:60240"/>
    </ligand>
</feature>
<feature type="binding site" evidence="8">
    <location>
        <position position="11"/>
    </location>
    <ligand>
        <name>a divalent metal cation</name>
        <dbReference type="ChEBI" id="CHEBI:60240"/>
    </ligand>
</feature>
<comment type="subunit">
    <text evidence="8">Homotrimer.</text>
</comment>
<proteinExistence type="inferred from homology"/>
<dbReference type="Pfam" id="PF02542">
    <property type="entry name" value="YgbB"/>
    <property type="match status" value="1"/>
</dbReference>
<dbReference type="PROSITE" id="PS01350">
    <property type="entry name" value="ISPF"/>
    <property type="match status" value="1"/>
</dbReference>
<feature type="binding site" evidence="8">
    <location>
        <begin position="57"/>
        <end position="59"/>
    </location>
    <ligand>
        <name>4-CDP-2-C-methyl-D-erythritol 2-phosphate</name>
        <dbReference type="ChEBI" id="CHEBI:57919"/>
    </ligand>
</feature>
<dbReference type="FunFam" id="3.30.1330.50:FF:000001">
    <property type="entry name" value="2-C-methyl-D-erythritol 2,4-cyclodiphosphate synthase"/>
    <property type="match status" value="1"/>
</dbReference>
<feature type="binding site" evidence="8">
    <location>
        <position position="143"/>
    </location>
    <ligand>
        <name>4-CDP-2-C-methyl-D-erythritol 2-phosphate</name>
        <dbReference type="ChEBI" id="CHEBI:57919"/>
    </ligand>
</feature>
<feature type="site" description="Transition state stabilizer" evidence="8">
    <location>
        <position position="35"/>
    </location>
</feature>
<dbReference type="PANTHER" id="PTHR43181">
    <property type="entry name" value="2-C-METHYL-D-ERYTHRITOL 2,4-CYCLODIPHOSPHATE SYNTHASE, CHLOROPLASTIC"/>
    <property type="match status" value="1"/>
</dbReference>
<dbReference type="Proteomes" id="UP000568888">
    <property type="component" value="Unassembled WGS sequence"/>
</dbReference>
<comment type="caution">
    <text evidence="8">Lacks conserved residue(s) required for the propagation of feature annotation.</text>
</comment>
<feature type="binding site" evidence="8">
    <location>
        <begin position="9"/>
        <end position="11"/>
    </location>
    <ligand>
        <name>4-CDP-2-C-methyl-D-erythritol 2-phosphate</name>
        <dbReference type="ChEBI" id="CHEBI:57919"/>
    </ligand>
</feature>
<dbReference type="NCBIfam" id="TIGR00151">
    <property type="entry name" value="ispF"/>
    <property type="match status" value="1"/>
</dbReference>
<dbReference type="GO" id="GO:0016114">
    <property type="term" value="P:terpenoid biosynthetic process"/>
    <property type="evidence" value="ECO:0007669"/>
    <property type="project" value="InterPro"/>
</dbReference>
<feature type="domain" description="2-C-methyl-D-erythritol 2,4-cyclodiphosphate synthase" evidence="10">
    <location>
        <begin position="2"/>
        <end position="155"/>
    </location>
</feature>
<feature type="site" description="Transition state stabilizer" evidence="8">
    <location>
        <position position="134"/>
    </location>
</feature>
<evidence type="ECO:0000256" key="2">
    <source>
        <dbReference type="ARBA" id="ARBA00004709"/>
    </source>
</evidence>
<dbReference type="UniPathway" id="UPA00056">
    <property type="reaction ID" value="UER00095"/>
</dbReference>
<reference evidence="12" key="1">
    <citation type="submission" date="2020-06" db="EMBL/GenBank/DDBJ databases">
        <title>Draft genomic sequecing of Geomonas sp. Red736.</title>
        <authorList>
            <person name="Itoh H."/>
            <person name="Xu Z.X."/>
            <person name="Ushijima N."/>
            <person name="Masuda Y."/>
            <person name="Shiratori Y."/>
            <person name="Senoo K."/>
        </authorList>
    </citation>
    <scope>NUCLEOTIDE SEQUENCE [LARGE SCALE GENOMIC DNA]</scope>
    <source>
        <strain evidence="12">Red736</strain>
    </source>
</reference>
<evidence type="ECO:0000259" key="10">
    <source>
        <dbReference type="Pfam" id="PF02542"/>
    </source>
</evidence>
<protein>
    <recommendedName>
        <fullName evidence="4 8">2-C-methyl-D-erythritol 2,4-cyclodiphosphate synthase</fullName>
        <shortName evidence="8">MECDP-synthase</shortName>
        <shortName evidence="8">MECPP-synthase</shortName>
        <shortName evidence="8">MECPS</shortName>
        <ecNumber evidence="4 8">4.6.1.12</ecNumber>
    </recommendedName>
</protein>
<dbReference type="EMBL" id="BLXY01000012">
    <property type="protein sequence ID" value="GFO65742.1"/>
    <property type="molecule type" value="Genomic_DNA"/>
</dbReference>
<evidence type="ECO:0000256" key="1">
    <source>
        <dbReference type="ARBA" id="ARBA00000200"/>
    </source>
</evidence>
<dbReference type="InterPro" id="IPR020555">
    <property type="entry name" value="MECDP_synthase_CS"/>
</dbReference>
<dbReference type="AlphaFoldDB" id="A0A6V8MZZ4"/>
<comment type="catalytic activity">
    <reaction evidence="1 8 9">
        <text>4-CDP-2-C-methyl-D-erythritol 2-phosphate = 2-C-methyl-D-erythritol 2,4-cyclic diphosphate + CMP</text>
        <dbReference type="Rhea" id="RHEA:23864"/>
        <dbReference type="ChEBI" id="CHEBI:57919"/>
        <dbReference type="ChEBI" id="CHEBI:58483"/>
        <dbReference type="ChEBI" id="CHEBI:60377"/>
        <dbReference type="EC" id="4.6.1.12"/>
    </reaction>
</comment>
<dbReference type="InterPro" id="IPR036571">
    <property type="entry name" value="MECDP_synthase_sf"/>
</dbReference>
<feature type="binding site" evidence="8">
    <location>
        <position position="140"/>
    </location>
    <ligand>
        <name>4-CDP-2-C-methyl-D-erythritol 2-phosphate</name>
        <dbReference type="ChEBI" id="CHEBI:57919"/>
    </ligand>
</feature>
<dbReference type="GO" id="GO:0019288">
    <property type="term" value="P:isopentenyl diphosphate biosynthetic process, methylerythritol 4-phosphate pathway"/>
    <property type="evidence" value="ECO:0007669"/>
    <property type="project" value="UniProtKB-UniRule"/>
</dbReference>
<comment type="pathway">
    <text evidence="2 8">Isoprenoid biosynthesis; isopentenyl diphosphate biosynthesis via DXP pathway; isopentenyl diphosphate from 1-deoxy-D-xylulose 5-phosphate: step 4/6.</text>
</comment>
<keyword evidence="5 8" id="KW-0479">Metal-binding</keyword>
<comment type="similarity">
    <text evidence="3 8 9">Belongs to the IspF family.</text>
</comment>
<keyword evidence="6 8" id="KW-0414">Isoprene biosynthesis</keyword>